<reference evidence="1" key="2">
    <citation type="submission" date="2025-09" db="UniProtKB">
        <authorList>
            <consortium name="EnsemblPlants"/>
        </authorList>
    </citation>
    <scope>IDENTIFICATION</scope>
</reference>
<evidence type="ECO:0000313" key="2">
    <source>
        <dbReference type="Proteomes" id="UP001732700"/>
    </source>
</evidence>
<name>A0ACD5XB94_AVESA</name>
<sequence>MKDRRGAGFPFSIGCMSQSAVAVADPLEKKQQQPADPPSSSPTAATQGRRSVTRRPIPEKGAGEEAAGGASEEEKAKAAAAAAAASGIVAAGVHRLIKGIKGLSQMFALYDNGEEEEEEEAEREIVIGYPTDVQHIGHIGWDGTNKVVGMGMVSAFSLPSSLSLHRLEIAMDAGAGSTATCTN</sequence>
<reference evidence="1" key="1">
    <citation type="submission" date="2021-05" db="EMBL/GenBank/DDBJ databases">
        <authorList>
            <person name="Scholz U."/>
            <person name="Mascher M."/>
            <person name="Fiebig A."/>
        </authorList>
    </citation>
    <scope>NUCLEOTIDE SEQUENCE [LARGE SCALE GENOMIC DNA]</scope>
</reference>
<dbReference type="Proteomes" id="UP001732700">
    <property type="component" value="Chromosome 4D"/>
</dbReference>
<evidence type="ECO:0000313" key="1">
    <source>
        <dbReference type="EnsemblPlants" id="AVESA.00010b.r2.4DG0762920.1.CDS"/>
    </source>
</evidence>
<keyword evidence="2" id="KW-1185">Reference proteome</keyword>
<accession>A0ACD5XB94</accession>
<dbReference type="EnsemblPlants" id="AVESA.00010b.r2.4DG0762920.1">
    <property type="protein sequence ID" value="AVESA.00010b.r2.4DG0762920.1.CDS"/>
    <property type="gene ID" value="AVESA.00010b.r2.4DG0762920"/>
</dbReference>
<organism evidence="1 2">
    <name type="scientific">Avena sativa</name>
    <name type="common">Oat</name>
    <dbReference type="NCBI Taxonomy" id="4498"/>
    <lineage>
        <taxon>Eukaryota</taxon>
        <taxon>Viridiplantae</taxon>
        <taxon>Streptophyta</taxon>
        <taxon>Embryophyta</taxon>
        <taxon>Tracheophyta</taxon>
        <taxon>Spermatophyta</taxon>
        <taxon>Magnoliopsida</taxon>
        <taxon>Liliopsida</taxon>
        <taxon>Poales</taxon>
        <taxon>Poaceae</taxon>
        <taxon>BOP clade</taxon>
        <taxon>Pooideae</taxon>
        <taxon>Poodae</taxon>
        <taxon>Poeae</taxon>
        <taxon>Poeae Chloroplast Group 1 (Aveneae type)</taxon>
        <taxon>Aveninae</taxon>
        <taxon>Avena</taxon>
    </lineage>
</organism>
<proteinExistence type="predicted"/>
<protein>
    <submittedName>
        <fullName evidence="1">Uncharacterized protein</fullName>
    </submittedName>
</protein>